<evidence type="ECO:0000313" key="3">
    <source>
        <dbReference type="EMBL" id="CAD8790399.1"/>
    </source>
</evidence>
<gene>
    <name evidence="3" type="ORF">PPAR00522_LOCUS20698</name>
</gene>
<feature type="coiled-coil region" evidence="1">
    <location>
        <begin position="79"/>
        <end position="106"/>
    </location>
</feature>
<accession>A0A7S0YPM4</accession>
<proteinExistence type="predicted"/>
<keyword evidence="1" id="KW-0175">Coiled coil</keyword>
<dbReference type="EMBL" id="HBFM01031662">
    <property type="protein sequence ID" value="CAD8790399.1"/>
    <property type="molecule type" value="Transcribed_RNA"/>
</dbReference>
<feature type="region of interest" description="Disordered" evidence="2">
    <location>
        <begin position="1"/>
        <end position="23"/>
    </location>
</feature>
<feature type="region of interest" description="Disordered" evidence="2">
    <location>
        <begin position="109"/>
        <end position="128"/>
    </location>
</feature>
<evidence type="ECO:0000256" key="1">
    <source>
        <dbReference type="SAM" id="Coils"/>
    </source>
</evidence>
<feature type="compositionally biased region" description="Polar residues" evidence="2">
    <location>
        <begin position="1"/>
        <end position="10"/>
    </location>
</feature>
<protein>
    <submittedName>
        <fullName evidence="3">Uncharacterized protein</fullName>
    </submittedName>
</protein>
<reference evidence="3" key="1">
    <citation type="submission" date="2021-01" db="EMBL/GenBank/DDBJ databases">
        <authorList>
            <person name="Corre E."/>
            <person name="Pelletier E."/>
            <person name="Niang G."/>
            <person name="Scheremetjew M."/>
            <person name="Finn R."/>
            <person name="Kale V."/>
            <person name="Holt S."/>
            <person name="Cochrane G."/>
            <person name="Meng A."/>
            <person name="Brown T."/>
            <person name="Cohen L."/>
        </authorList>
    </citation>
    <scope>NUCLEOTIDE SEQUENCE</scope>
    <source>
        <strain evidence="3">SAG 63-3</strain>
    </source>
</reference>
<feature type="compositionally biased region" description="Acidic residues" evidence="2">
    <location>
        <begin position="118"/>
        <end position="128"/>
    </location>
</feature>
<evidence type="ECO:0000256" key="2">
    <source>
        <dbReference type="SAM" id="MobiDB-lite"/>
    </source>
</evidence>
<feature type="region of interest" description="Disordered" evidence="2">
    <location>
        <begin position="207"/>
        <end position="257"/>
    </location>
</feature>
<feature type="compositionally biased region" description="Polar residues" evidence="2">
    <location>
        <begin position="246"/>
        <end position="257"/>
    </location>
</feature>
<feature type="compositionally biased region" description="Low complexity" evidence="2">
    <location>
        <begin position="11"/>
        <end position="23"/>
    </location>
</feature>
<feature type="region of interest" description="Disordered" evidence="2">
    <location>
        <begin position="164"/>
        <end position="189"/>
    </location>
</feature>
<dbReference type="AlphaFoldDB" id="A0A7S0YPM4"/>
<sequence>MTTPRSIITTPRSNSSRSVSPRPYTITVNPSKVNVSMSSSPIVTATATTTTTRAFSPVPSNRKPLVISQSPSCNASPVLTADEERLARMRRMLHNFKQQLLVLERDEVGEGSDRDLSDSADDSEDFEDNNDLYAYDSFLSNDKNNDVTKGRKFNKECLKKTNNKISSITPPAKYKEQRSDDNLSSSDVEDADFVAENLSDFRGFGKKTKEKEKFGDGGGNVKKKGCAMQQVVEKGKKSQGGGSKGNNMEKNSSFNKK</sequence>
<name>A0A7S0YPM4_9CHLO</name>
<organism evidence="3">
    <name type="scientific">Polytomella parva</name>
    <dbReference type="NCBI Taxonomy" id="51329"/>
    <lineage>
        <taxon>Eukaryota</taxon>
        <taxon>Viridiplantae</taxon>
        <taxon>Chlorophyta</taxon>
        <taxon>core chlorophytes</taxon>
        <taxon>Chlorophyceae</taxon>
        <taxon>CS clade</taxon>
        <taxon>Chlamydomonadales</taxon>
        <taxon>Chlamydomonadaceae</taxon>
        <taxon>Polytomella</taxon>
    </lineage>
</organism>